<feature type="domain" description="N-terminal" evidence="1">
    <location>
        <begin position="3"/>
        <end position="126"/>
    </location>
</feature>
<reference evidence="3 5" key="2">
    <citation type="submission" date="2016-12" db="EMBL/GenBank/DDBJ databases">
        <title>Draft Genome Sequence of Mercury Resistant Pseudomonas DRA525.</title>
        <authorList>
            <person name="Drace K.M."/>
        </authorList>
    </citation>
    <scope>NUCLEOTIDE SEQUENCE [LARGE SCALE GENOMIC DNA]</scope>
    <source>
        <strain evidence="3 5">DRA525</strain>
    </source>
</reference>
<dbReference type="PIRSF" id="PIRSF037112">
    <property type="entry name" value="Antirestriction_ArdC"/>
    <property type="match status" value="1"/>
</dbReference>
<dbReference type="Proteomes" id="UP000185146">
    <property type="component" value="Chromosome"/>
</dbReference>
<proteinExistence type="predicted"/>
<reference evidence="4 6" key="1">
    <citation type="submission" date="2016-08" db="EMBL/GenBank/DDBJ databases">
        <authorList>
            <person name="Seilhamer J.J."/>
        </authorList>
    </citation>
    <scope>NUCLEOTIDE SEQUENCE [LARGE SCALE GENOMIC DNA]</scope>
    <source>
        <strain evidence="4 6">KH-18-2</strain>
    </source>
</reference>
<evidence type="ECO:0000313" key="3">
    <source>
        <dbReference type="EMBL" id="APO83345.1"/>
    </source>
</evidence>
<name>A0A1L5PTE0_PSEPU</name>
<dbReference type="AlphaFoldDB" id="A0A1L5PTE0"/>
<accession>A0A1L5PTE0</accession>
<dbReference type="Proteomes" id="UP000237378">
    <property type="component" value="Unassembled WGS sequence"/>
</dbReference>
<dbReference type="RefSeq" id="WP_075045790.1">
    <property type="nucleotide sequence ID" value="NZ_CP018743.1"/>
</dbReference>
<evidence type="ECO:0000313" key="4">
    <source>
        <dbReference type="EMBL" id="POG02991.1"/>
    </source>
</evidence>
<sequence length="312" mass="34954">MSDIYLDVTNKVVSVLNQGVIPWIKPWTTTGLHADSPFPINAITRRPYAGINIPLLWAEARLRGFREDRWLTFNQARKAGGHVRKGEQSTLAVLYKPMSKEAHDEDGQVVRDEQGNIKMVQFALLRTHCLFNIEQTEDLPDEEPSGDENDGQAAFIDHAPAEQLLVASGARIEHRYGDDAFYQPVRDLIQLPTKAQFEDVGSYYATALHELTHWSGHRSRLNREGITGGHAFGSAAYAFEELVAEMGAAFLCALTGTQGELRHEEYLASWLKILKEDKRAIFRASGQAREASEYLLALQSDQATETTERLTA</sequence>
<evidence type="ECO:0000313" key="6">
    <source>
        <dbReference type="Proteomes" id="UP000237378"/>
    </source>
</evidence>
<evidence type="ECO:0000259" key="1">
    <source>
        <dbReference type="Pfam" id="PF08401"/>
    </source>
</evidence>
<dbReference type="Pfam" id="PF18818">
    <property type="entry name" value="MPTase-PolyVal"/>
    <property type="match status" value="1"/>
</dbReference>
<evidence type="ECO:0000259" key="2">
    <source>
        <dbReference type="Pfam" id="PF18818"/>
    </source>
</evidence>
<dbReference type="InterPro" id="IPR017113">
    <property type="entry name" value="Antirestriction_ArdC"/>
</dbReference>
<dbReference type="InterPro" id="IPR041459">
    <property type="entry name" value="MPTase-PolyVal"/>
</dbReference>
<dbReference type="InterPro" id="IPR013610">
    <property type="entry name" value="ArdC_N"/>
</dbReference>
<dbReference type="EMBL" id="MING01000083">
    <property type="protein sequence ID" value="POG02991.1"/>
    <property type="molecule type" value="Genomic_DNA"/>
</dbReference>
<reference evidence="4 6" key="3">
    <citation type="submission" date="2018-03" db="EMBL/GenBank/DDBJ databases">
        <title>Draft genome of Pseudomonas putida strain KH-18-2.</title>
        <authorList>
            <person name="Yoshizawa S."/>
            <person name="Khan N.H."/>
            <person name="Nishimura M."/>
            <person name="Chiura H.X."/>
            <person name="Ogura Y."/>
            <person name="Hayashi T."/>
            <person name="Kogure K."/>
        </authorList>
    </citation>
    <scope>NUCLEOTIDE SEQUENCE [LARGE SCALE GENOMIC DNA]</scope>
    <source>
        <strain evidence="4 6">KH-18-2</strain>
    </source>
</reference>
<gene>
    <name evidence="4" type="ORF">BGP82_16965</name>
    <name evidence="3" type="ORF">BL240_18605</name>
</gene>
<dbReference type="Pfam" id="PF08401">
    <property type="entry name" value="ArdcN"/>
    <property type="match status" value="1"/>
</dbReference>
<dbReference type="EMBL" id="CP018743">
    <property type="protein sequence ID" value="APO83345.1"/>
    <property type="molecule type" value="Genomic_DNA"/>
</dbReference>
<organism evidence="3 5">
    <name type="scientific">Pseudomonas putida</name>
    <name type="common">Arthrobacter siderocapsulatus</name>
    <dbReference type="NCBI Taxonomy" id="303"/>
    <lineage>
        <taxon>Bacteria</taxon>
        <taxon>Pseudomonadati</taxon>
        <taxon>Pseudomonadota</taxon>
        <taxon>Gammaproteobacteria</taxon>
        <taxon>Pseudomonadales</taxon>
        <taxon>Pseudomonadaceae</taxon>
        <taxon>Pseudomonas</taxon>
    </lineage>
</organism>
<evidence type="ECO:0000313" key="5">
    <source>
        <dbReference type="Proteomes" id="UP000185146"/>
    </source>
</evidence>
<protein>
    <submittedName>
        <fullName evidence="3">DNA primase</fullName>
    </submittedName>
</protein>
<dbReference type="GO" id="GO:0003697">
    <property type="term" value="F:single-stranded DNA binding"/>
    <property type="evidence" value="ECO:0007669"/>
    <property type="project" value="InterPro"/>
</dbReference>
<feature type="domain" description="Polyvalent protein metallopeptidase" evidence="2">
    <location>
        <begin position="161"/>
        <end position="286"/>
    </location>
</feature>